<comment type="caution">
    <text evidence="5">The sequence shown here is derived from an EMBL/GenBank/DDBJ whole genome shotgun (WGS) entry which is preliminary data.</text>
</comment>
<dbReference type="InterPro" id="IPR006829">
    <property type="entry name" value="LXG_dom"/>
</dbReference>
<dbReference type="EMBL" id="JACHON010000023">
    <property type="protein sequence ID" value="MBB6514136.1"/>
    <property type="molecule type" value="Genomic_DNA"/>
</dbReference>
<sequence length="583" mass="66345">MSTTQTLETKTLIEAMESRAKEYRLLREQFQELKTSFKDIVDLDDFKGKTADSVKGFYRAQIDVVNSWIDFIDLQEAFFKGIKGMADDEDLGGKTLVHLPFLESDLKNSESRARQMVDSQEQALEDIFSGISDIVSMEPNSTKQFDKHIDEATKKRKETKEKVENFDQTLLEFYEQSKYHENVIAGLISELYKASSQGGEVNPLYFNEDVYKKSDVHTAREEAKEITANYISWQDELERARELENRSFGEKTWDTICTFTGEVTGYYDMKRASTGVDPVTGQELTDGQRATAAALAAAGFIPFVGWAGRAAKGGHAIYKISKTFSAADNVLNAYKTTEAFDILKTSERGLYGLASANGFSEFITGRDIFGNPISEEEQQAGFERALLLLPFKGKTANPVLGVRDDARVVSKGTGETIQVKNIKDEVEVIAERAKGLDLTLRETPYKIMGSKKMKQLNEKVRNRTITKEEWQQLMWNKRFKRRRDKGVDDFWEQERERLLKGEATRVWTEKQAKDIINGKAPKYEGKTMIGHHTYSASKYPQIANKGEIIYPVTFREHLYRWHGGSYKKSLPGKPLNDSVDNDF</sequence>
<evidence type="ECO:0000256" key="1">
    <source>
        <dbReference type="ARBA" id="ARBA00004613"/>
    </source>
</evidence>
<keyword evidence="2" id="KW-0964">Secreted</keyword>
<feature type="domain" description="LXG" evidence="4">
    <location>
        <begin position="3"/>
        <end position="237"/>
    </location>
</feature>
<dbReference type="PANTHER" id="PTHR34976:SF2">
    <property type="entry name" value="TYPE VII SECRETION SYSTEM PROTEIN ESSD"/>
    <property type="match status" value="1"/>
</dbReference>
<evidence type="ECO:0000259" key="4">
    <source>
        <dbReference type="PROSITE" id="PS51756"/>
    </source>
</evidence>
<comment type="similarity">
    <text evidence="3">In the N-terminal section; belongs to the LXG family.</text>
</comment>
<reference evidence="5 6" key="1">
    <citation type="submission" date="2020-08" db="EMBL/GenBank/DDBJ databases">
        <title>Genomic Encyclopedia of Type Strains, Phase IV (KMG-IV): sequencing the most valuable type-strain genomes for metagenomic binning, comparative biology and taxonomic classification.</title>
        <authorList>
            <person name="Goeker M."/>
        </authorList>
    </citation>
    <scope>NUCLEOTIDE SEQUENCE [LARGE SCALE GENOMIC DNA]</scope>
    <source>
        <strain evidence="5 6">DSM 11805</strain>
    </source>
</reference>
<evidence type="ECO:0000313" key="5">
    <source>
        <dbReference type="EMBL" id="MBB6514136.1"/>
    </source>
</evidence>
<dbReference type="Pfam" id="PF04740">
    <property type="entry name" value="LXG"/>
    <property type="match status" value="1"/>
</dbReference>
<dbReference type="Pfam" id="PF15636">
    <property type="entry name" value="Tox-GHH"/>
    <property type="match status" value="1"/>
</dbReference>
<dbReference type="Pfam" id="PF14449">
    <property type="entry name" value="PT-TG"/>
    <property type="match status" value="1"/>
</dbReference>
<evidence type="ECO:0000256" key="2">
    <source>
        <dbReference type="ARBA" id="ARBA00022525"/>
    </source>
</evidence>
<dbReference type="InterPro" id="IPR051768">
    <property type="entry name" value="Bact_secretion_toxin"/>
</dbReference>
<accession>A0A841RS27</accession>
<proteinExistence type="inferred from homology"/>
<dbReference type="Proteomes" id="UP000572212">
    <property type="component" value="Unassembled WGS sequence"/>
</dbReference>
<dbReference type="InterPro" id="IPR028916">
    <property type="entry name" value="Tox-GHH_dom"/>
</dbReference>
<gene>
    <name evidence="5" type="ORF">GGQ92_002957</name>
</gene>
<dbReference type="RefSeq" id="WP_184250581.1">
    <property type="nucleotide sequence ID" value="NZ_JACHON010000023.1"/>
</dbReference>
<dbReference type="GO" id="GO:0005576">
    <property type="term" value="C:extracellular region"/>
    <property type="evidence" value="ECO:0007669"/>
    <property type="project" value="UniProtKB-SubCell"/>
</dbReference>
<dbReference type="InterPro" id="IPR027797">
    <property type="entry name" value="PT-TG_dom"/>
</dbReference>
<name>A0A841RS27_9BACI</name>
<comment type="subcellular location">
    <subcellularLocation>
        <location evidence="1">Secreted</location>
    </subcellularLocation>
</comment>
<dbReference type="AlphaFoldDB" id="A0A841RS27"/>
<evidence type="ECO:0000256" key="3">
    <source>
        <dbReference type="ARBA" id="ARBA00034117"/>
    </source>
</evidence>
<evidence type="ECO:0000313" key="6">
    <source>
        <dbReference type="Proteomes" id="UP000572212"/>
    </source>
</evidence>
<dbReference type="PROSITE" id="PS51756">
    <property type="entry name" value="LXG"/>
    <property type="match status" value="1"/>
</dbReference>
<protein>
    <submittedName>
        <fullName evidence="5">Putative ribonuclease toxin of YeeF-YezG toxin-antitoxin module</fullName>
    </submittedName>
</protein>
<dbReference type="PANTHER" id="PTHR34976">
    <property type="entry name" value="RIBONUCLEASE YQCG-RELATED"/>
    <property type="match status" value="1"/>
</dbReference>
<organism evidence="5 6">
    <name type="scientific">Gracilibacillus halotolerans</name>
    <dbReference type="NCBI Taxonomy" id="74386"/>
    <lineage>
        <taxon>Bacteria</taxon>
        <taxon>Bacillati</taxon>
        <taxon>Bacillota</taxon>
        <taxon>Bacilli</taxon>
        <taxon>Bacillales</taxon>
        <taxon>Bacillaceae</taxon>
        <taxon>Gracilibacillus</taxon>
    </lineage>
</organism>
<keyword evidence="6" id="KW-1185">Reference proteome</keyword>